<dbReference type="AlphaFoldDB" id="A0A397UX73"/>
<name>A0A397UX73_9GLOM</name>
<proteinExistence type="predicted"/>
<protein>
    <recommendedName>
        <fullName evidence="4">Transmembrane protein</fullName>
    </recommendedName>
</protein>
<feature type="transmembrane region" description="Helical" evidence="1">
    <location>
        <begin position="43"/>
        <end position="69"/>
    </location>
</feature>
<feature type="transmembrane region" description="Helical" evidence="1">
    <location>
        <begin position="21"/>
        <end position="37"/>
    </location>
</feature>
<accession>A0A397UX73</accession>
<organism evidence="2 3">
    <name type="scientific">Gigaspora rosea</name>
    <dbReference type="NCBI Taxonomy" id="44941"/>
    <lineage>
        <taxon>Eukaryota</taxon>
        <taxon>Fungi</taxon>
        <taxon>Fungi incertae sedis</taxon>
        <taxon>Mucoromycota</taxon>
        <taxon>Glomeromycotina</taxon>
        <taxon>Glomeromycetes</taxon>
        <taxon>Diversisporales</taxon>
        <taxon>Gigasporaceae</taxon>
        <taxon>Gigaspora</taxon>
    </lineage>
</organism>
<evidence type="ECO:0000256" key="1">
    <source>
        <dbReference type="SAM" id="Phobius"/>
    </source>
</evidence>
<evidence type="ECO:0000313" key="3">
    <source>
        <dbReference type="Proteomes" id="UP000266673"/>
    </source>
</evidence>
<dbReference type="EMBL" id="QKWP01001057">
    <property type="protein sequence ID" value="RIB12123.1"/>
    <property type="molecule type" value="Genomic_DNA"/>
</dbReference>
<gene>
    <name evidence="2" type="ORF">C2G38_48356</name>
</gene>
<evidence type="ECO:0008006" key="4">
    <source>
        <dbReference type="Google" id="ProtNLM"/>
    </source>
</evidence>
<dbReference type="Proteomes" id="UP000266673">
    <property type="component" value="Unassembled WGS sequence"/>
</dbReference>
<keyword evidence="3" id="KW-1185">Reference proteome</keyword>
<keyword evidence="1" id="KW-1133">Transmembrane helix</keyword>
<keyword evidence="1" id="KW-0812">Transmembrane</keyword>
<keyword evidence="1" id="KW-0472">Membrane</keyword>
<sequence>MVINIFIQVCLSLNYYHYIEINYYIALIQGIIGNIFAQTMFRFIYFLHFMFGNFLVIILFICISSLFNVCSSSFHRFRLNSNYCSTFNSCQGIQVISIIIKKVVCHRSYNRLQFLAKIIER</sequence>
<evidence type="ECO:0000313" key="2">
    <source>
        <dbReference type="EMBL" id="RIB12123.1"/>
    </source>
</evidence>
<comment type="caution">
    <text evidence="2">The sequence shown here is derived from an EMBL/GenBank/DDBJ whole genome shotgun (WGS) entry which is preliminary data.</text>
</comment>
<reference evidence="2 3" key="1">
    <citation type="submission" date="2018-06" db="EMBL/GenBank/DDBJ databases">
        <title>Comparative genomics reveals the genomic features of Rhizophagus irregularis, R. cerebriforme, R. diaphanum and Gigaspora rosea, and their symbiotic lifestyle signature.</title>
        <authorList>
            <person name="Morin E."/>
            <person name="San Clemente H."/>
            <person name="Chen E.C.H."/>
            <person name="De La Providencia I."/>
            <person name="Hainaut M."/>
            <person name="Kuo A."/>
            <person name="Kohler A."/>
            <person name="Murat C."/>
            <person name="Tang N."/>
            <person name="Roy S."/>
            <person name="Loubradou J."/>
            <person name="Henrissat B."/>
            <person name="Grigoriev I.V."/>
            <person name="Corradi N."/>
            <person name="Roux C."/>
            <person name="Martin F.M."/>
        </authorList>
    </citation>
    <scope>NUCLEOTIDE SEQUENCE [LARGE SCALE GENOMIC DNA]</scope>
    <source>
        <strain evidence="2 3">DAOM 194757</strain>
    </source>
</reference>